<reference evidence="2 4" key="1">
    <citation type="submission" date="2020-01" db="EMBL/GenBank/DDBJ databases">
        <authorList>
            <consortium name="DOE Joint Genome Institute"/>
            <person name="Haridas S."/>
            <person name="Albert R."/>
            <person name="Binder M."/>
            <person name="Bloem J."/>
            <person name="Labutti K."/>
            <person name="Salamov A."/>
            <person name="Andreopoulos B."/>
            <person name="Baker S.E."/>
            <person name="Barry K."/>
            <person name="Bills G."/>
            <person name="Bluhm B.H."/>
            <person name="Cannon C."/>
            <person name="Castanera R."/>
            <person name="Culley D.E."/>
            <person name="Daum C."/>
            <person name="Ezra D."/>
            <person name="Gonzalez J.B."/>
            <person name="Henrissat B."/>
            <person name="Kuo A."/>
            <person name="Liang C."/>
            <person name="Lipzen A."/>
            <person name="Lutzoni F."/>
            <person name="Magnuson J."/>
            <person name="Mondo S."/>
            <person name="Nolan M."/>
            <person name="Ohm R."/>
            <person name="Pangilinan J."/>
            <person name="Park H.-J."/>
            <person name="Ramirez L."/>
            <person name="Alfaro M."/>
            <person name="Sun H."/>
            <person name="Tritt A."/>
            <person name="Yoshinaga Y."/>
            <person name="Zwiers L.-H."/>
            <person name="Turgeon B.G."/>
            <person name="Goodwin S.B."/>
            <person name="Spatafora J.W."/>
            <person name="Crous P.W."/>
            <person name="Grigoriev I.V."/>
        </authorList>
    </citation>
    <scope>NUCLEOTIDE SEQUENCE</scope>
    <source>
        <strain evidence="2 4">CBS 781.70</strain>
    </source>
</reference>
<dbReference type="Proteomes" id="UP000504638">
    <property type="component" value="Unplaced"/>
</dbReference>
<evidence type="ECO:0000313" key="2">
    <source>
        <dbReference type="EMBL" id="KAF1808247.1"/>
    </source>
</evidence>
<evidence type="ECO:0000256" key="1">
    <source>
        <dbReference type="SAM" id="SignalP"/>
    </source>
</evidence>
<accession>A0A6G1FR47</accession>
<sequence length="54" mass="6140">MLKILFLGLGMCVDSVLSVLQQRRFQTLGKDLARARDSDVSRKKIGLIRNTLKH</sequence>
<evidence type="ECO:0000313" key="3">
    <source>
        <dbReference type="Proteomes" id="UP000504638"/>
    </source>
</evidence>
<organism evidence="2">
    <name type="scientific">Eremomyces bilateralis CBS 781.70</name>
    <dbReference type="NCBI Taxonomy" id="1392243"/>
    <lineage>
        <taxon>Eukaryota</taxon>
        <taxon>Fungi</taxon>
        <taxon>Dikarya</taxon>
        <taxon>Ascomycota</taxon>
        <taxon>Pezizomycotina</taxon>
        <taxon>Dothideomycetes</taxon>
        <taxon>Dothideomycetes incertae sedis</taxon>
        <taxon>Eremomycetales</taxon>
        <taxon>Eremomycetaceae</taxon>
        <taxon>Eremomyces</taxon>
    </lineage>
</organism>
<keyword evidence="1" id="KW-0732">Signal</keyword>
<keyword evidence="3" id="KW-1185">Reference proteome</keyword>
<dbReference type="GeneID" id="54415108"/>
<dbReference type="AlphaFoldDB" id="A0A6G1FR47"/>
<feature type="signal peptide" evidence="1">
    <location>
        <begin position="1"/>
        <end position="18"/>
    </location>
</feature>
<reference evidence="4" key="3">
    <citation type="submission" date="2025-04" db="UniProtKB">
        <authorList>
            <consortium name="RefSeq"/>
        </authorList>
    </citation>
    <scope>IDENTIFICATION</scope>
    <source>
        <strain evidence="4">CBS 781.70</strain>
    </source>
</reference>
<dbReference type="RefSeq" id="XP_033529878.1">
    <property type="nucleotide sequence ID" value="XM_033674538.1"/>
</dbReference>
<reference evidence="4" key="2">
    <citation type="submission" date="2020-04" db="EMBL/GenBank/DDBJ databases">
        <authorList>
            <consortium name="NCBI Genome Project"/>
        </authorList>
    </citation>
    <scope>NUCLEOTIDE SEQUENCE</scope>
    <source>
        <strain evidence="4">CBS 781.70</strain>
    </source>
</reference>
<gene>
    <name evidence="2 4" type="ORF">P152DRAFT_228206</name>
</gene>
<name>A0A6G1FR47_9PEZI</name>
<protein>
    <recommendedName>
        <fullName evidence="5">Prion-inhibition and propagation HeLo domain-containing protein</fullName>
    </recommendedName>
</protein>
<evidence type="ECO:0008006" key="5">
    <source>
        <dbReference type="Google" id="ProtNLM"/>
    </source>
</evidence>
<evidence type="ECO:0000313" key="4">
    <source>
        <dbReference type="RefSeq" id="XP_033529878.1"/>
    </source>
</evidence>
<proteinExistence type="predicted"/>
<feature type="chain" id="PRO_5044631529" description="Prion-inhibition and propagation HeLo domain-containing protein" evidence="1">
    <location>
        <begin position="19"/>
        <end position="54"/>
    </location>
</feature>
<dbReference type="EMBL" id="ML975187">
    <property type="protein sequence ID" value="KAF1808247.1"/>
    <property type="molecule type" value="Genomic_DNA"/>
</dbReference>